<evidence type="ECO:0000259" key="2">
    <source>
        <dbReference type="PROSITE" id="PS51832"/>
    </source>
</evidence>
<sequence length="481" mass="54601">MRRDTRILARLAVFTLLPLVGYFLYQLSPFDKNIYTPFGHFYIVSLVSVLALAVATAIGIVAIRIRNIKVSFLSLSYVSLAAMFILHGLSTPGFLMHHSSISGNVAQLSVLLSAFWLWMCSISADHKLVRWLSIRQKWLLPVWSSILLLSGLYLWFNPDLVHLLYLKGDISKWVTTALILLMNCWTIYRNLQTYLASRFPLQLAIVYSTGWMFSAQVIMVTGEAWMASWWLYHFLLLASVIVMVIGIVREHLNTGSITASVKMLFRANPQDWIHTYISPSVRELVMATEAKDSYTAGHNYRVALYALKLGEEMGLSSSQLRAIAQGGIVHDIGKLYIPDGILNKPGKLSEEERSVIESHPVSGYNVCKRLGFMVEELSVIRSHHEKWNGSGYPDRLSGEEIPLVARITAVADVYDALTSSRSYRQAMTHEEAMEVLLQESGRHFDPRCIHAWQRLATEQEAFFRETLLNSPNFKLEKRLAR</sequence>
<feature type="transmembrane region" description="Helical" evidence="1">
    <location>
        <begin position="200"/>
        <end position="218"/>
    </location>
</feature>
<evidence type="ECO:0000313" key="3">
    <source>
        <dbReference type="EMBL" id="REK74365.1"/>
    </source>
</evidence>
<evidence type="ECO:0000256" key="1">
    <source>
        <dbReference type="SAM" id="Phobius"/>
    </source>
</evidence>
<dbReference type="InterPro" id="IPR037522">
    <property type="entry name" value="HD_GYP_dom"/>
</dbReference>
<feature type="transmembrane region" description="Helical" evidence="1">
    <location>
        <begin position="170"/>
        <end position="188"/>
    </location>
</feature>
<gene>
    <name evidence="3" type="ORF">DX130_17735</name>
</gene>
<feature type="domain" description="HD-GYP" evidence="2">
    <location>
        <begin position="273"/>
        <end position="468"/>
    </location>
</feature>
<dbReference type="Proteomes" id="UP000261905">
    <property type="component" value="Unassembled WGS sequence"/>
</dbReference>
<accession>A0A371PEM5</accession>
<dbReference type="EMBL" id="QUBQ01000003">
    <property type="protein sequence ID" value="REK74365.1"/>
    <property type="molecule type" value="Genomic_DNA"/>
</dbReference>
<dbReference type="Gene3D" id="1.10.3210.10">
    <property type="entry name" value="Hypothetical protein af1432"/>
    <property type="match status" value="1"/>
</dbReference>
<protein>
    <submittedName>
        <fullName evidence="3">HD-GYP domain-containing protein</fullName>
    </submittedName>
</protein>
<dbReference type="OrthoDB" id="9759601at2"/>
<reference evidence="3 4" key="1">
    <citation type="submission" date="2018-08" db="EMBL/GenBank/DDBJ databases">
        <title>Paenibacillus sp. M4BSY-1, whole genome shotgun sequence.</title>
        <authorList>
            <person name="Tuo L."/>
        </authorList>
    </citation>
    <scope>NUCLEOTIDE SEQUENCE [LARGE SCALE GENOMIC DNA]</scope>
    <source>
        <strain evidence="3 4">M4BSY-1</strain>
    </source>
</reference>
<keyword evidence="1" id="KW-1133">Transmembrane helix</keyword>
<feature type="transmembrane region" description="Helical" evidence="1">
    <location>
        <begin position="138"/>
        <end position="158"/>
    </location>
</feature>
<organism evidence="3 4">
    <name type="scientific">Paenibacillus paeoniae</name>
    <dbReference type="NCBI Taxonomy" id="2292705"/>
    <lineage>
        <taxon>Bacteria</taxon>
        <taxon>Bacillati</taxon>
        <taxon>Bacillota</taxon>
        <taxon>Bacilli</taxon>
        <taxon>Bacillales</taxon>
        <taxon>Paenibacillaceae</taxon>
        <taxon>Paenibacillus</taxon>
    </lineage>
</organism>
<feature type="transmembrane region" description="Helical" evidence="1">
    <location>
        <begin position="230"/>
        <end position="248"/>
    </location>
</feature>
<feature type="transmembrane region" description="Helical" evidence="1">
    <location>
        <begin position="39"/>
        <end position="63"/>
    </location>
</feature>
<feature type="transmembrane region" description="Helical" evidence="1">
    <location>
        <begin position="70"/>
        <end position="89"/>
    </location>
</feature>
<name>A0A371PEM5_9BACL</name>
<dbReference type="AlphaFoldDB" id="A0A371PEM5"/>
<dbReference type="InterPro" id="IPR006675">
    <property type="entry name" value="HDIG_dom"/>
</dbReference>
<keyword evidence="1" id="KW-0812">Transmembrane</keyword>
<dbReference type="SMART" id="SM00471">
    <property type="entry name" value="HDc"/>
    <property type="match status" value="1"/>
</dbReference>
<dbReference type="PROSITE" id="PS51832">
    <property type="entry name" value="HD_GYP"/>
    <property type="match status" value="1"/>
</dbReference>
<dbReference type="InterPro" id="IPR003607">
    <property type="entry name" value="HD/PDEase_dom"/>
</dbReference>
<dbReference type="Pfam" id="PF13487">
    <property type="entry name" value="HD_5"/>
    <property type="match status" value="1"/>
</dbReference>
<dbReference type="SUPFAM" id="SSF109604">
    <property type="entry name" value="HD-domain/PDEase-like"/>
    <property type="match status" value="1"/>
</dbReference>
<dbReference type="PANTHER" id="PTHR43155">
    <property type="entry name" value="CYCLIC DI-GMP PHOSPHODIESTERASE PA4108-RELATED"/>
    <property type="match status" value="1"/>
</dbReference>
<dbReference type="NCBIfam" id="TIGR00277">
    <property type="entry name" value="HDIG"/>
    <property type="match status" value="1"/>
</dbReference>
<keyword evidence="4" id="KW-1185">Reference proteome</keyword>
<proteinExistence type="predicted"/>
<dbReference type="CDD" id="cd00077">
    <property type="entry name" value="HDc"/>
    <property type="match status" value="1"/>
</dbReference>
<dbReference type="RefSeq" id="WP_116047636.1">
    <property type="nucleotide sequence ID" value="NZ_QUBQ01000003.1"/>
</dbReference>
<evidence type="ECO:0000313" key="4">
    <source>
        <dbReference type="Proteomes" id="UP000261905"/>
    </source>
</evidence>
<dbReference type="PANTHER" id="PTHR43155:SF2">
    <property type="entry name" value="CYCLIC DI-GMP PHOSPHODIESTERASE PA4108"/>
    <property type="match status" value="1"/>
</dbReference>
<feature type="transmembrane region" description="Helical" evidence="1">
    <location>
        <begin position="101"/>
        <end position="118"/>
    </location>
</feature>
<feature type="transmembrane region" description="Helical" evidence="1">
    <location>
        <begin position="7"/>
        <end position="27"/>
    </location>
</feature>
<keyword evidence="1" id="KW-0472">Membrane</keyword>
<comment type="caution">
    <text evidence="3">The sequence shown here is derived from an EMBL/GenBank/DDBJ whole genome shotgun (WGS) entry which is preliminary data.</text>
</comment>